<dbReference type="Gene3D" id="3.30.70.270">
    <property type="match status" value="1"/>
</dbReference>
<dbReference type="InterPro" id="IPR050469">
    <property type="entry name" value="Diguanylate_Cyclase"/>
</dbReference>
<comment type="caution">
    <text evidence="6">The sequence shown here is derived from an EMBL/GenBank/DDBJ whole genome shotgun (WGS) entry which is preliminary data.</text>
</comment>
<dbReference type="PROSITE" id="PS50110">
    <property type="entry name" value="RESPONSE_REGULATORY"/>
    <property type="match status" value="1"/>
</dbReference>
<dbReference type="CDD" id="cd01949">
    <property type="entry name" value="GGDEF"/>
    <property type="match status" value="1"/>
</dbReference>
<dbReference type="SMART" id="SM00267">
    <property type="entry name" value="GGDEF"/>
    <property type="match status" value="1"/>
</dbReference>
<reference evidence="6" key="1">
    <citation type="submission" date="2023-03" db="EMBL/GenBank/DDBJ databases">
        <title>Chitinimonas shenzhenensis gen. nov., sp. nov., a novel member of family Burkholderiaceae isolated from activated sludge collected in Shen Zhen, China.</title>
        <authorList>
            <person name="Wang X."/>
        </authorList>
    </citation>
    <scope>NUCLEOTIDE SEQUENCE</scope>
    <source>
        <strain evidence="6">DQS-5</strain>
    </source>
</reference>
<dbReference type="SUPFAM" id="SSF55073">
    <property type="entry name" value="Nucleotide cyclase"/>
    <property type="match status" value="1"/>
</dbReference>
<accession>A0ABT7DSS9</accession>
<dbReference type="EC" id="2.7.7.65" evidence="1"/>
<evidence type="ECO:0000256" key="3">
    <source>
        <dbReference type="PROSITE-ProRule" id="PRU00169"/>
    </source>
</evidence>
<feature type="domain" description="GGDEF" evidence="5">
    <location>
        <begin position="163"/>
        <end position="299"/>
    </location>
</feature>
<evidence type="ECO:0000256" key="1">
    <source>
        <dbReference type="ARBA" id="ARBA00012528"/>
    </source>
</evidence>
<dbReference type="InterPro" id="IPR043128">
    <property type="entry name" value="Rev_trsase/Diguanyl_cyclase"/>
</dbReference>
<keyword evidence="7" id="KW-1185">Reference proteome</keyword>
<organism evidence="6 7">
    <name type="scientific">Parachitinimonas caeni</name>
    <dbReference type="NCBI Taxonomy" id="3031301"/>
    <lineage>
        <taxon>Bacteria</taxon>
        <taxon>Pseudomonadati</taxon>
        <taxon>Pseudomonadota</taxon>
        <taxon>Betaproteobacteria</taxon>
        <taxon>Neisseriales</taxon>
        <taxon>Chitinibacteraceae</taxon>
        <taxon>Parachitinimonas</taxon>
    </lineage>
</organism>
<dbReference type="Pfam" id="PF00990">
    <property type="entry name" value="GGDEF"/>
    <property type="match status" value="1"/>
</dbReference>
<dbReference type="SUPFAM" id="SSF52172">
    <property type="entry name" value="CheY-like"/>
    <property type="match status" value="1"/>
</dbReference>
<dbReference type="PROSITE" id="PS50887">
    <property type="entry name" value="GGDEF"/>
    <property type="match status" value="1"/>
</dbReference>
<dbReference type="InterPro" id="IPR011006">
    <property type="entry name" value="CheY-like_superfamily"/>
</dbReference>
<feature type="domain" description="Response regulatory" evidence="4">
    <location>
        <begin position="5"/>
        <end position="120"/>
    </location>
</feature>
<dbReference type="Gene3D" id="3.40.50.2300">
    <property type="match status" value="1"/>
</dbReference>
<sequence length="299" mass="32493">MQPTTILIVDDEPANIEVLAAVLEHYDVRFALTGREGLLRARFAPLPDLILLDVMLPDLDGYAVCSELKGDPTTAEIPVIFVTALSDPRSEARGLEIGAVDYISKPFSPAIVRARVRNHLEIKRSRALLQKLAVTDSLTGLYNRRHFDQAIEYEAHRHLRRELPLSLVLLDVDHFKRYNDFYGHPAGDDCLRRVAAAIASALKRPADVAARIGGEEFACLLPETDQVGALAVAELIREAISALAIPHASSEVSDIVTASLGVASLAGSDQSGAARLCQLADTNLYRAKSNGRNRVEGNG</sequence>
<dbReference type="EMBL" id="JARRAF010000003">
    <property type="protein sequence ID" value="MDK2123118.1"/>
    <property type="molecule type" value="Genomic_DNA"/>
</dbReference>
<keyword evidence="6" id="KW-0548">Nucleotidyltransferase</keyword>
<dbReference type="RefSeq" id="WP_284099407.1">
    <property type="nucleotide sequence ID" value="NZ_JARRAF010000003.1"/>
</dbReference>
<comment type="catalytic activity">
    <reaction evidence="2">
        <text>2 GTP = 3',3'-c-di-GMP + 2 diphosphate</text>
        <dbReference type="Rhea" id="RHEA:24898"/>
        <dbReference type="ChEBI" id="CHEBI:33019"/>
        <dbReference type="ChEBI" id="CHEBI:37565"/>
        <dbReference type="ChEBI" id="CHEBI:58805"/>
        <dbReference type="EC" id="2.7.7.65"/>
    </reaction>
</comment>
<keyword evidence="6" id="KW-0808">Transferase</keyword>
<dbReference type="GO" id="GO:0052621">
    <property type="term" value="F:diguanylate cyclase activity"/>
    <property type="evidence" value="ECO:0007669"/>
    <property type="project" value="UniProtKB-EC"/>
</dbReference>
<dbReference type="Proteomes" id="UP001172778">
    <property type="component" value="Unassembled WGS sequence"/>
</dbReference>
<proteinExistence type="predicted"/>
<evidence type="ECO:0000313" key="6">
    <source>
        <dbReference type="EMBL" id="MDK2123118.1"/>
    </source>
</evidence>
<name>A0ABT7DSS9_9NEIS</name>
<dbReference type="InterPro" id="IPR001789">
    <property type="entry name" value="Sig_transdc_resp-reg_receiver"/>
</dbReference>
<evidence type="ECO:0000259" key="5">
    <source>
        <dbReference type="PROSITE" id="PS50887"/>
    </source>
</evidence>
<keyword evidence="3" id="KW-0597">Phosphoprotein</keyword>
<evidence type="ECO:0000256" key="2">
    <source>
        <dbReference type="ARBA" id="ARBA00034247"/>
    </source>
</evidence>
<evidence type="ECO:0000313" key="7">
    <source>
        <dbReference type="Proteomes" id="UP001172778"/>
    </source>
</evidence>
<evidence type="ECO:0000259" key="4">
    <source>
        <dbReference type="PROSITE" id="PS50110"/>
    </source>
</evidence>
<gene>
    <name evidence="6" type="ORF">PZA18_03515</name>
</gene>
<dbReference type="InterPro" id="IPR000160">
    <property type="entry name" value="GGDEF_dom"/>
</dbReference>
<feature type="modified residue" description="4-aspartylphosphate" evidence="3">
    <location>
        <position position="53"/>
    </location>
</feature>
<protein>
    <recommendedName>
        <fullName evidence="1">diguanylate cyclase</fullName>
        <ecNumber evidence="1">2.7.7.65</ecNumber>
    </recommendedName>
</protein>
<dbReference type="InterPro" id="IPR029787">
    <property type="entry name" value="Nucleotide_cyclase"/>
</dbReference>
<dbReference type="Pfam" id="PF00072">
    <property type="entry name" value="Response_reg"/>
    <property type="match status" value="1"/>
</dbReference>
<dbReference type="PANTHER" id="PTHR45138">
    <property type="entry name" value="REGULATORY COMPONENTS OF SENSORY TRANSDUCTION SYSTEM"/>
    <property type="match status" value="1"/>
</dbReference>
<dbReference type="PANTHER" id="PTHR45138:SF9">
    <property type="entry name" value="DIGUANYLATE CYCLASE DGCM-RELATED"/>
    <property type="match status" value="1"/>
</dbReference>
<dbReference type="NCBIfam" id="TIGR00254">
    <property type="entry name" value="GGDEF"/>
    <property type="match status" value="1"/>
</dbReference>
<dbReference type="SMART" id="SM00448">
    <property type="entry name" value="REC"/>
    <property type="match status" value="1"/>
</dbReference>